<organism evidence="1 2">
    <name type="scientific">Dolichospermum circinale CS-537/01</name>
    <dbReference type="NCBI Taxonomy" id="3021739"/>
    <lineage>
        <taxon>Bacteria</taxon>
        <taxon>Bacillati</taxon>
        <taxon>Cyanobacteriota</taxon>
        <taxon>Cyanophyceae</taxon>
        <taxon>Nostocales</taxon>
        <taxon>Aphanizomenonaceae</taxon>
        <taxon>Dolichospermum</taxon>
        <taxon>Dolichospermum circinale</taxon>
    </lineage>
</organism>
<sequence length="244" mass="28258">MEIYIYIEGAGNEDDTELIPRQRPGFRSGIISGKETTRSLSPGFYSFFQELYNIAEINDIKIRFIMCGSRVKAYQSFKWGLEDHPEAFNVLLIDSESPVSPDDTPWEHLRNREEDQPWILDSLSFNDEQCHLMVQSMEAWFVADVNALKNFYGEGFKEEKIMRGMAKYENLEQVSKATLFQWLKAATRNSKQGTYTKQTKRNPIHALEILKRLDANKVRQASPYCHRIFTTIKAIMAVSNNNPN</sequence>
<dbReference type="RefSeq" id="WP_271805400.1">
    <property type="nucleotide sequence ID" value="NZ_JAQMTU010000057.1"/>
</dbReference>
<evidence type="ECO:0000313" key="1">
    <source>
        <dbReference type="EMBL" id="MDB9486826.1"/>
    </source>
</evidence>
<name>A0ABT5A4H0_9CYAN</name>
<keyword evidence="2" id="KW-1185">Reference proteome</keyword>
<reference evidence="1 2" key="1">
    <citation type="submission" date="2023-01" db="EMBL/GenBank/DDBJ databases">
        <title>Genomes from the Australian National Cyanobacteria Reference Collection.</title>
        <authorList>
            <person name="Willis A."/>
            <person name="Lee E.M.F."/>
        </authorList>
    </citation>
    <scope>NUCLEOTIDE SEQUENCE [LARGE SCALE GENOMIC DNA]</scope>
    <source>
        <strain evidence="1 2">CS-537/01</strain>
    </source>
</reference>
<dbReference type="Proteomes" id="UP001212123">
    <property type="component" value="Unassembled WGS sequence"/>
</dbReference>
<dbReference type="InterPro" id="IPR025455">
    <property type="entry name" value="DUF4276"/>
</dbReference>
<protein>
    <submittedName>
        <fullName evidence="1">DUF4276 family protein</fullName>
    </submittedName>
</protein>
<comment type="caution">
    <text evidence="1">The sequence shown here is derived from an EMBL/GenBank/DDBJ whole genome shotgun (WGS) entry which is preliminary data.</text>
</comment>
<dbReference type="Pfam" id="PF14103">
    <property type="entry name" value="DUF4276"/>
    <property type="match status" value="1"/>
</dbReference>
<gene>
    <name evidence="1" type="ORF">PN492_09745</name>
</gene>
<accession>A0ABT5A4H0</accession>
<proteinExistence type="predicted"/>
<dbReference type="EMBL" id="JAQMTU010000057">
    <property type="protein sequence ID" value="MDB9486826.1"/>
    <property type="molecule type" value="Genomic_DNA"/>
</dbReference>
<evidence type="ECO:0000313" key="2">
    <source>
        <dbReference type="Proteomes" id="UP001212123"/>
    </source>
</evidence>